<evidence type="ECO:0000256" key="2">
    <source>
        <dbReference type="ARBA" id="ARBA00022475"/>
    </source>
</evidence>
<feature type="transmembrane region" description="Helical" evidence="7">
    <location>
        <begin position="94"/>
        <end position="111"/>
    </location>
</feature>
<evidence type="ECO:0000313" key="9">
    <source>
        <dbReference type="EMBL" id="ABD88095.1"/>
    </source>
</evidence>
<feature type="transmembrane region" description="Helical" evidence="7">
    <location>
        <begin position="175"/>
        <end position="198"/>
    </location>
</feature>
<evidence type="ECO:0000256" key="3">
    <source>
        <dbReference type="ARBA" id="ARBA00022692"/>
    </source>
</evidence>
<dbReference type="InterPro" id="IPR000326">
    <property type="entry name" value="PAP2/HPO"/>
</dbReference>
<sequence>MAAHRRADTPPSYVVRVLQLLGASLLQLARRPSHSRRAEAARSGARRVLILTALVAVAVAVLMVALDVHEIGWMPARGTAWLWPVKIVTDFGKATYVLWTLLAALLALLLITPRLAGWSRAVLLAFGTRLQFIFFAVLVPVLAGEVLKGAIGRGRPFVGGEANAFNFSYWSWNEAYSSLPSGHATTSFALAFAVAAVWPRARGVMIAYALAIAVSRLVLLAHHPSDVVAGALTGVVGAMAVRYWFAARHLAFTIARDGSVAALPGPSWSHLKRVAREAFAP</sequence>
<feature type="transmembrane region" description="Helical" evidence="7">
    <location>
        <begin position="123"/>
        <end position="143"/>
    </location>
</feature>
<gene>
    <name evidence="9" type="ordered locus">RPC_2545</name>
</gene>
<dbReference type="eggNOG" id="COG0671">
    <property type="taxonomic scope" value="Bacteria"/>
</dbReference>
<dbReference type="SMART" id="SM00014">
    <property type="entry name" value="acidPPc"/>
    <property type="match status" value="1"/>
</dbReference>
<keyword evidence="4" id="KW-0378">Hydrolase</keyword>
<dbReference type="KEGG" id="rpc:RPC_2545"/>
<dbReference type="STRING" id="316056.RPC_2545"/>
<dbReference type="AlphaFoldDB" id="Q214U1"/>
<dbReference type="GO" id="GO:0016787">
    <property type="term" value="F:hydrolase activity"/>
    <property type="evidence" value="ECO:0007669"/>
    <property type="project" value="UniProtKB-KW"/>
</dbReference>
<dbReference type="InterPro" id="IPR036938">
    <property type="entry name" value="PAP2/HPO_sf"/>
</dbReference>
<feature type="domain" description="Phosphatidic acid phosphatase type 2/haloperoxidase" evidence="8">
    <location>
        <begin position="128"/>
        <end position="242"/>
    </location>
</feature>
<dbReference type="RefSeq" id="WP_011472992.1">
    <property type="nucleotide sequence ID" value="NC_007925.1"/>
</dbReference>
<evidence type="ECO:0000256" key="4">
    <source>
        <dbReference type="ARBA" id="ARBA00022801"/>
    </source>
</evidence>
<keyword evidence="5 7" id="KW-1133">Transmembrane helix</keyword>
<dbReference type="Gene3D" id="1.20.144.10">
    <property type="entry name" value="Phosphatidic acid phosphatase type 2/haloperoxidase"/>
    <property type="match status" value="1"/>
</dbReference>
<feature type="transmembrane region" description="Helical" evidence="7">
    <location>
        <begin position="227"/>
        <end position="245"/>
    </location>
</feature>
<dbReference type="SUPFAM" id="SSF48317">
    <property type="entry name" value="Acid phosphatase/Vanadium-dependent haloperoxidase"/>
    <property type="match status" value="1"/>
</dbReference>
<dbReference type="OrthoDB" id="9780507at2"/>
<evidence type="ECO:0000256" key="1">
    <source>
        <dbReference type="ARBA" id="ARBA00004651"/>
    </source>
</evidence>
<dbReference type="PANTHER" id="PTHR14969">
    <property type="entry name" value="SPHINGOSINE-1-PHOSPHATE PHOSPHOHYDROLASE"/>
    <property type="match status" value="1"/>
</dbReference>
<reference evidence="9" key="1">
    <citation type="submission" date="2006-03" db="EMBL/GenBank/DDBJ databases">
        <title>Complete sequence of Rhodopseudomonas palustris BisB18.</title>
        <authorList>
            <consortium name="US DOE Joint Genome Institute"/>
            <person name="Copeland A."/>
            <person name="Lucas S."/>
            <person name="Lapidus A."/>
            <person name="Barry K."/>
            <person name="Detter J.C."/>
            <person name="Glavina del Rio T."/>
            <person name="Hammon N."/>
            <person name="Israni S."/>
            <person name="Dalin E."/>
            <person name="Tice H."/>
            <person name="Pitluck S."/>
            <person name="Chain P."/>
            <person name="Malfatti S."/>
            <person name="Shin M."/>
            <person name="Vergez L."/>
            <person name="Schmutz J."/>
            <person name="Larimer F."/>
            <person name="Land M."/>
            <person name="Hauser L."/>
            <person name="Pelletier D.A."/>
            <person name="Kyrpides N."/>
            <person name="Anderson I."/>
            <person name="Oda Y."/>
            <person name="Harwood C.S."/>
            <person name="Richardson P."/>
        </authorList>
    </citation>
    <scope>NUCLEOTIDE SEQUENCE [LARGE SCALE GENOMIC DNA]</scope>
    <source>
        <strain evidence="9">BisB18</strain>
    </source>
</reference>
<name>Q214U1_RHOPB</name>
<proteinExistence type="predicted"/>
<evidence type="ECO:0000256" key="5">
    <source>
        <dbReference type="ARBA" id="ARBA00022989"/>
    </source>
</evidence>
<dbReference type="HOGENOM" id="CLU_072573_6_0_5"/>
<accession>Q214U1</accession>
<protein>
    <submittedName>
        <fullName evidence="9">Phosphoesterase, PA-phosphatase related</fullName>
    </submittedName>
</protein>
<dbReference type="EMBL" id="CP000301">
    <property type="protein sequence ID" value="ABD88095.1"/>
    <property type="molecule type" value="Genomic_DNA"/>
</dbReference>
<evidence type="ECO:0000259" key="8">
    <source>
        <dbReference type="SMART" id="SM00014"/>
    </source>
</evidence>
<organism evidence="9">
    <name type="scientific">Rhodopseudomonas palustris (strain BisB18)</name>
    <dbReference type="NCBI Taxonomy" id="316056"/>
    <lineage>
        <taxon>Bacteria</taxon>
        <taxon>Pseudomonadati</taxon>
        <taxon>Pseudomonadota</taxon>
        <taxon>Alphaproteobacteria</taxon>
        <taxon>Hyphomicrobiales</taxon>
        <taxon>Nitrobacteraceae</taxon>
        <taxon>Rhodopseudomonas</taxon>
    </lineage>
</organism>
<dbReference type="Pfam" id="PF01569">
    <property type="entry name" value="PAP2"/>
    <property type="match status" value="1"/>
</dbReference>
<evidence type="ECO:0000256" key="7">
    <source>
        <dbReference type="SAM" id="Phobius"/>
    </source>
</evidence>
<dbReference type="PANTHER" id="PTHR14969:SF62">
    <property type="entry name" value="DECAPRENYLPHOSPHORYL-5-PHOSPHORIBOSE PHOSPHATASE RV3807C-RELATED"/>
    <property type="match status" value="1"/>
</dbReference>
<feature type="transmembrane region" description="Helical" evidence="7">
    <location>
        <begin position="205"/>
        <end position="221"/>
    </location>
</feature>
<comment type="subcellular location">
    <subcellularLocation>
        <location evidence="1">Cell membrane</location>
        <topology evidence="1">Multi-pass membrane protein</topology>
    </subcellularLocation>
</comment>
<dbReference type="GO" id="GO:0005886">
    <property type="term" value="C:plasma membrane"/>
    <property type="evidence" value="ECO:0007669"/>
    <property type="project" value="UniProtKB-SubCell"/>
</dbReference>
<keyword evidence="3 7" id="KW-0812">Transmembrane</keyword>
<keyword evidence="2" id="KW-1003">Cell membrane</keyword>
<keyword evidence="6 7" id="KW-0472">Membrane</keyword>
<evidence type="ECO:0000256" key="6">
    <source>
        <dbReference type="ARBA" id="ARBA00023136"/>
    </source>
</evidence>
<feature type="transmembrane region" description="Helical" evidence="7">
    <location>
        <begin position="49"/>
        <end position="74"/>
    </location>
</feature>